<evidence type="ECO:0000313" key="4">
    <source>
        <dbReference type="Proteomes" id="UP001164653"/>
    </source>
</evidence>
<dbReference type="InterPro" id="IPR014729">
    <property type="entry name" value="Rossmann-like_a/b/a_fold"/>
</dbReference>
<keyword evidence="4" id="KW-1185">Reference proteome</keyword>
<feature type="domain" description="UspA" evidence="2">
    <location>
        <begin position="1"/>
        <end position="145"/>
    </location>
</feature>
<accession>A0A9E8NFI9</accession>
<dbReference type="Proteomes" id="UP001164653">
    <property type="component" value="Chromosome"/>
</dbReference>
<dbReference type="PANTHER" id="PTHR46268:SF6">
    <property type="entry name" value="UNIVERSAL STRESS PROTEIN UP12"/>
    <property type="match status" value="1"/>
</dbReference>
<dbReference type="SUPFAM" id="SSF52402">
    <property type="entry name" value="Adenine nucleotide alpha hydrolases-like"/>
    <property type="match status" value="2"/>
</dbReference>
<feature type="domain" description="UspA" evidence="2">
    <location>
        <begin position="230"/>
        <end position="275"/>
    </location>
</feature>
<protein>
    <submittedName>
        <fullName evidence="3">Universal stress protein</fullName>
    </submittedName>
</protein>
<dbReference type="EMBL" id="CP112998">
    <property type="protein sequence ID" value="WAC13347.1"/>
    <property type="molecule type" value="Genomic_DNA"/>
</dbReference>
<dbReference type="Pfam" id="PF00582">
    <property type="entry name" value="Usp"/>
    <property type="match status" value="2"/>
</dbReference>
<sequence>MKTILVPCDFSKAAIQAVEFAQEIAQASHGQVKVLHIIETRYLYGNGMAGQPYLFADTSLAVDGLIEDAEKEFEKMKSAIGEGRVPINFSVETSPLIETVLNVAERENADLIVMSSTGAKGLREFFIGSNSERIVRRAPIPVFVTHQTQHVNDIRDIIVPTSMDLTENEFLTEVKKLQAFFGAILHVLYINNYPMSLVHDQEATASLQSYANFYNLERYTLNVRRCASFEEGIVDFASQMPGSIIAMSTHGFQGIEHLLKGSVAEDVVNHTTGTVFTYVNPQN</sequence>
<evidence type="ECO:0000313" key="3">
    <source>
        <dbReference type="EMBL" id="WAC13347.1"/>
    </source>
</evidence>
<name>A0A9E8NFI9_9BACT</name>
<dbReference type="InterPro" id="IPR006016">
    <property type="entry name" value="UspA"/>
</dbReference>
<dbReference type="RefSeq" id="WP_244819540.1">
    <property type="nucleotide sequence ID" value="NZ_CP112998.1"/>
</dbReference>
<organism evidence="3 4">
    <name type="scientific">Dyadobacter pollutisoli</name>
    <dbReference type="NCBI Taxonomy" id="2910158"/>
    <lineage>
        <taxon>Bacteria</taxon>
        <taxon>Pseudomonadati</taxon>
        <taxon>Bacteroidota</taxon>
        <taxon>Cytophagia</taxon>
        <taxon>Cytophagales</taxon>
        <taxon>Spirosomataceae</taxon>
        <taxon>Dyadobacter</taxon>
    </lineage>
</organism>
<dbReference type="KEGG" id="dpf:ON006_05160"/>
<evidence type="ECO:0000259" key="2">
    <source>
        <dbReference type="Pfam" id="PF00582"/>
    </source>
</evidence>
<proteinExistence type="inferred from homology"/>
<gene>
    <name evidence="3" type="ORF">ON006_05160</name>
</gene>
<dbReference type="InterPro" id="IPR006015">
    <property type="entry name" value="Universal_stress_UspA"/>
</dbReference>
<dbReference type="AlphaFoldDB" id="A0A9E8NFI9"/>
<evidence type="ECO:0000256" key="1">
    <source>
        <dbReference type="ARBA" id="ARBA00008791"/>
    </source>
</evidence>
<dbReference type="PRINTS" id="PR01438">
    <property type="entry name" value="UNVRSLSTRESS"/>
</dbReference>
<dbReference type="Gene3D" id="3.40.50.620">
    <property type="entry name" value="HUPs"/>
    <property type="match status" value="2"/>
</dbReference>
<dbReference type="PANTHER" id="PTHR46268">
    <property type="entry name" value="STRESS RESPONSE PROTEIN NHAX"/>
    <property type="match status" value="1"/>
</dbReference>
<reference evidence="3" key="1">
    <citation type="submission" date="2022-11" db="EMBL/GenBank/DDBJ databases">
        <title>Dyadobacter pollutisoli sp. nov., isolated from plastic dumped soil.</title>
        <authorList>
            <person name="Kim J.M."/>
            <person name="Kim K.R."/>
            <person name="Lee J.K."/>
            <person name="Hao L."/>
            <person name="Jeon C.O."/>
        </authorList>
    </citation>
    <scope>NUCLEOTIDE SEQUENCE</scope>
    <source>
        <strain evidence="3">U1</strain>
    </source>
</reference>
<dbReference type="CDD" id="cd00293">
    <property type="entry name" value="USP-like"/>
    <property type="match status" value="1"/>
</dbReference>
<comment type="similarity">
    <text evidence="1">Belongs to the universal stress protein A family.</text>
</comment>